<accession>A0AA88KKD5</accession>
<dbReference type="Proteomes" id="UP000816034">
    <property type="component" value="Unassembled WGS sequence"/>
</dbReference>
<feature type="region of interest" description="Disordered" evidence="5">
    <location>
        <begin position="1"/>
        <end position="75"/>
    </location>
</feature>
<keyword evidence="7" id="KW-1185">Reference proteome</keyword>
<dbReference type="GO" id="GO:0030688">
    <property type="term" value="C:preribosome, small subunit precursor"/>
    <property type="evidence" value="ECO:0007669"/>
    <property type="project" value="InterPro"/>
</dbReference>
<dbReference type="GO" id="GO:0005634">
    <property type="term" value="C:nucleus"/>
    <property type="evidence" value="ECO:0007669"/>
    <property type="project" value="UniProtKB-SubCell"/>
</dbReference>
<feature type="compositionally biased region" description="Low complexity" evidence="5">
    <location>
        <begin position="32"/>
        <end position="47"/>
    </location>
</feature>
<comment type="caution">
    <text evidence="6">The sequence shown here is derived from an EMBL/GenBank/DDBJ whole genome shotgun (WGS) entry which is preliminary data.</text>
</comment>
<evidence type="ECO:0000256" key="1">
    <source>
        <dbReference type="ARBA" id="ARBA00004123"/>
    </source>
</evidence>
<comment type="similarity">
    <text evidence="2">Belongs to the RRP1 family.</text>
</comment>
<feature type="compositionally biased region" description="Basic and acidic residues" evidence="5">
    <location>
        <begin position="471"/>
        <end position="485"/>
    </location>
</feature>
<dbReference type="AlphaFoldDB" id="A0AA88KKD5"/>
<evidence type="ECO:0000313" key="7">
    <source>
        <dbReference type="Proteomes" id="UP000816034"/>
    </source>
</evidence>
<feature type="region of interest" description="Disordered" evidence="5">
    <location>
        <begin position="581"/>
        <end position="620"/>
    </location>
</feature>
<feature type="region of interest" description="Disordered" evidence="5">
    <location>
        <begin position="311"/>
        <end position="367"/>
    </location>
</feature>
<comment type="subcellular location">
    <subcellularLocation>
        <location evidence="1">Nucleus</location>
    </subcellularLocation>
</comment>
<evidence type="ECO:0000256" key="3">
    <source>
        <dbReference type="ARBA" id="ARBA00022552"/>
    </source>
</evidence>
<dbReference type="RefSeq" id="XP_044550657.1">
    <property type="nucleotide sequence ID" value="XM_044691824.1"/>
</dbReference>
<proteinExistence type="inferred from homology"/>
<name>A0AA88KKD5_NAELO</name>
<feature type="compositionally biased region" description="Basic residues" evidence="5">
    <location>
        <begin position="1"/>
        <end position="12"/>
    </location>
</feature>
<organism evidence="6 7">
    <name type="scientific">Naegleria lovaniensis</name>
    <name type="common">Amoeba</name>
    <dbReference type="NCBI Taxonomy" id="51637"/>
    <lineage>
        <taxon>Eukaryota</taxon>
        <taxon>Discoba</taxon>
        <taxon>Heterolobosea</taxon>
        <taxon>Tetramitia</taxon>
        <taxon>Eutetramitia</taxon>
        <taxon>Vahlkampfiidae</taxon>
        <taxon>Naegleria</taxon>
    </lineage>
</organism>
<evidence type="ECO:0000256" key="4">
    <source>
        <dbReference type="ARBA" id="ARBA00023242"/>
    </source>
</evidence>
<dbReference type="Pfam" id="PF05997">
    <property type="entry name" value="Nop52"/>
    <property type="match status" value="1"/>
</dbReference>
<keyword evidence="3" id="KW-0698">rRNA processing</keyword>
<evidence type="ECO:0000256" key="5">
    <source>
        <dbReference type="SAM" id="MobiDB-lite"/>
    </source>
</evidence>
<gene>
    <name evidence="6" type="ORF">C9374_002409</name>
</gene>
<dbReference type="SUPFAM" id="SSF48371">
    <property type="entry name" value="ARM repeat"/>
    <property type="match status" value="1"/>
</dbReference>
<evidence type="ECO:0000256" key="2">
    <source>
        <dbReference type="ARBA" id="ARBA00006374"/>
    </source>
</evidence>
<dbReference type="GeneID" id="68094865"/>
<feature type="compositionally biased region" description="Polar residues" evidence="5">
    <location>
        <begin position="54"/>
        <end position="68"/>
    </location>
</feature>
<keyword evidence="4" id="KW-0539">Nucleus</keyword>
<evidence type="ECO:0000313" key="6">
    <source>
        <dbReference type="EMBL" id="KAG2386665.1"/>
    </source>
</evidence>
<feature type="compositionally biased region" description="Polar residues" evidence="5">
    <location>
        <begin position="20"/>
        <end position="31"/>
    </location>
</feature>
<feature type="region of interest" description="Disordered" evidence="5">
    <location>
        <begin position="425"/>
        <end position="540"/>
    </location>
</feature>
<dbReference type="GO" id="GO:0006364">
    <property type="term" value="P:rRNA processing"/>
    <property type="evidence" value="ECO:0007669"/>
    <property type="project" value="UniProtKB-KW"/>
</dbReference>
<dbReference type="InterPro" id="IPR010301">
    <property type="entry name" value="RRP1"/>
</dbReference>
<sequence>MSKKHSSSSRTKKTQDNNKHQQTTGKNTLAATTSTSEQQNSRQEQQQPSKKNKQTSNSASAPLALSTQEESKHRENVIRLTKDLAATDEGIRTSAISKFIPFLKDAPFNKLDLETNFIDFRKLWKGALYGFWLCDGEFKQHEMGQLLAECIHNVKGTSENPHELPIAFLRAFFDELFETWPRLDKYRMDKYLMLVRKVMQQAFVCLNKTFHYKPEVVEEFIDFILEDGVFNNMERNLLSSLQIHVAELFFLELIQYGGPQVEDDNDYHLNEDSLLKFIAFFVKNMAETKNNSIIKTYKEDMFDLLLEYQTTSSTSEEVETDKMEDEEESNEEENDNDENGEENDEVIEDGDDEDDEDDDLPVDEFGNTRHIVKDRPLPINIERIVKEFEKYIAGYEHSDVCKEYYEKFKTRIITLDDLYSELEQVASSSNNGTSTSHKKDSKKKKKNETNHTSQKSQTKESNKNQQVDSTENQKKETKKQQENKPTRQNKKQVLMTEDNKNDKKKEPSLKKHTSTQQEKQEKPTLKNDEQGTQKSQQAKIAKIKNMKKKLAEIAAAKEEKKVKIDLNKNQVKTFSKKDIVPSAPVDLTFSPTKGLLKRKQSSEDSPSSLNLSEQKVKKRK</sequence>
<dbReference type="InterPro" id="IPR016024">
    <property type="entry name" value="ARM-type_fold"/>
</dbReference>
<dbReference type="PANTHER" id="PTHR13026:SF0">
    <property type="entry name" value="RIBOSOMAL RNA PROCESSING 1B"/>
    <property type="match status" value="1"/>
</dbReference>
<feature type="compositionally biased region" description="Acidic residues" evidence="5">
    <location>
        <begin position="316"/>
        <end position="362"/>
    </location>
</feature>
<protein>
    <submittedName>
        <fullName evidence="6">Uncharacterized protein</fullName>
    </submittedName>
</protein>
<dbReference type="PANTHER" id="PTHR13026">
    <property type="entry name" value="NNP-1 PROTEIN NOVEL NUCLEAR PROTEIN 1 NOP52"/>
    <property type="match status" value="1"/>
</dbReference>
<feature type="compositionally biased region" description="Basic and acidic residues" evidence="5">
    <location>
        <begin position="518"/>
        <end position="531"/>
    </location>
</feature>
<dbReference type="EMBL" id="PYSW02000015">
    <property type="protein sequence ID" value="KAG2386665.1"/>
    <property type="molecule type" value="Genomic_DNA"/>
</dbReference>
<feature type="compositionally biased region" description="Basic and acidic residues" evidence="5">
    <location>
        <begin position="497"/>
        <end position="509"/>
    </location>
</feature>
<feature type="compositionally biased region" description="Low complexity" evidence="5">
    <location>
        <begin position="603"/>
        <end position="613"/>
    </location>
</feature>
<reference evidence="6 7" key="1">
    <citation type="journal article" date="2018" name="BMC Genomics">
        <title>The genome of Naegleria lovaniensis, the basis for a comparative approach to unravel pathogenicity factors of the human pathogenic amoeba N. fowleri.</title>
        <authorList>
            <person name="Liechti N."/>
            <person name="Schurch N."/>
            <person name="Bruggmann R."/>
            <person name="Wittwer M."/>
        </authorList>
    </citation>
    <scope>NUCLEOTIDE SEQUENCE [LARGE SCALE GENOMIC DNA]</scope>
    <source>
        <strain evidence="6 7">ATCC 30569</strain>
    </source>
</reference>